<dbReference type="Proteomes" id="UP000298050">
    <property type="component" value="Unassembled WGS sequence"/>
</dbReference>
<evidence type="ECO:0000256" key="1">
    <source>
        <dbReference type="SAM" id="MobiDB-lite"/>
    </source>
</evidence>
<dbReference type="RefSeq" id="WP_135441029.1">
    <property type="nucleotide sequence ID" value="NZ_SRLE01000002.1"/>
</dbReference>
<gene>
    <name evidence="3" type="ORF">E4634_02595</name>
</gene>
<dbReference type="InterPro" id="IPR049191">
    <property type="entry name" value="SutA_RBD"/>
</dbReference>
<sequence length="62" mass="7243">MSRNQQRMNESEKNRMREEIDAQIRDYLQRGGKIDVLASGQHQSGRSIGSVWHSEDMPQIEQ</sequence>
<evidence type="ECO:0000259" key="2">
    <source>
        <dbReference type="Pfam" id="PF20661"/>
    </source>
</evidence>
<keyword evidence="4" id="KW-1185">Reference proteome</keyword>
<dbReference type="AlphaFoldDB" id="A0A4Z0M8R8"/>
<dbReference type="Pfam" id="PF20661">
    <property type="entry name" value="SutA-RBD"/>
    <property type="match status" value="1"/>
</dbReference>
<feature type="region of interest" description="Disordered" evidence="1">
    <location>
        <begin position="38"/>
        <end position="62"/>
    </location>
</feature>
<comment type="caution">
    <text evidence="3">The sequence shown here is derived from an EMBL/GenBank/DDBJ whole genome shotgun (WGS) entry which is preliminary data.</text>
</comment>
<proteinExistence type="predicted"/>
<protein>
    <recommendedName>
        <fullName evidence="2">Transcriptional regulator SutA RNAP-binding domain-containing protein</fullName>
    </recommendedName>
</protein>
<dbReference type="EMBL" id="SRLE01000002">
    <property type="protein sequence ID" value="TGD75777.1"/>
    <property type="molecule type" value="Genomic_DNA"/>
</dbReference>
<reference evidence="3 4" key="1">
    <citation type="submission" date="2019-04" db="EMBL/GenBank/DDBJ databases">
        <title>Taxonomy of novel Haliea sp. from mangrove soil of West Coast of India.</title>
        <authorList>
            <person name="Verma A."/>
            <person name="Kumar P."/>
            <person name="Krishnamurthi S."/>
        </authorList>
    </citation>
    <scope>NUCLEOTIDE SEQUENCE [LARGE SCALE GENOMIC DNA]</scope>
    <source>
        <strain evidence="3 4">SAOS-164</strain>
    </source>
</reference>
<evidence type="ECO:0000313" key="4">
    <source>
        <dbReference type="Proteomes" id="UP000298050"/>
    </source>
</evidence>
<feature type="domain" description="Transcriptional regulator SutA RNAP-binding" evidence="2">
    <location>
        <begin position="12"/>
        <end position="41"/>
    </location>
</feature>
<dbReference type="OrthoDB" id="5741519at2"/>
<evidence type="ECO:0000313" key="3">
    <source>
        <dbReference type="EMBL" id="TGD75777.1"/>
    </source>
</evidence>
<accession>A0A4Z0M8R8</accession>
<organism evidence="3 4">
    <name type="scientific">Mangrovimicrobium sediminis</name>
    <dbReference type="NCBI Taxonomy" id="2562682"/>
    <lineage>
        <taxon>Bacteria</taxon>
        <taxon>Pseudomonadati</taxon>
        <taxon>Pseudomonadota</taxon>
        <taxon>Gammaproteobacteria</taxon>
        <taxon>Cellvibrionales</taxon>
        <taxon>Halieaceae</taxon>
        <taxon>Mangrovimicrobium</taxon>
    </lineage>
</organism>
<name>A0A4Z0M8R8_9GAMM</name>